<gene>
    <name evidence="1" type="ORF">GCM10009549_26290</name>
</gene>
<evidence type="ECO:0000313" key="2">
    <source>
        <dbReference type="Proteomes" id="UP001501005"/>
    </source>
</evidence>
<name>A0ABN1NNR3_9ACTN</name>
<comment type="caution">
    <text evidence="1">The sequence shown here is derived from an EMBL/GenBank/DDBJ whole genome shotgun (WGS) entry which is preliminary data.</text>
</comment>
<dbReference type="RefSeq" id="WP_344049635.1">
    <property type="nucleotide sequence ID" value="NZ_BAAAHG010000017.1"/>
</dbReference>
<proteinExistence type="predicted"/>
<organism evidence="1 2">
    <name type="scientific">Streptomyces thermoalcalitolerans</name>
    <dbReference type="NCBI Taxonomy" id="65605"/>
    <lineage>
        <taxon>Bacteria</taxon>
        <taxon>Bacillati</taxon>
        <taxon>Actinomycetota</taxon>
        <taxon>Actinomycetes</taxon>
        <taxon>Kitasatosporales</taxon>
        <taxon>Streptomycetaceae</taxon>
        <taxon>Streptomyces</taxon>
    </lineage>
</organism>
<dbReference type="Proteomes" id="UP001501005">
    <property type="component" value="Unassembled WGS sequence"/>
</dbReference>
<accession>A0ABN1NNR3</accession>
<sequence>MADKCADLLDTFVLDDEDGVVVAVGDVHAEAVVEGGFELLEPAVAQRDEKSCGKERVALGAFDEAAVGVFVGPAEHLLPEHLAFVVVDIAAAPPSSAITRQRRDPSVRRYR</sequence>
<protein>
    <submittedName>
        <fullName evidence="1">Uncharacterized protein</fullName>
    </submittedName>
</protein>
<dbReference type="EMBL" id="BAAAHG010000017">
    <property type="protein sequence ID" value="GAA0913261.1"/>
    <property type="molecule type" value="Genomic_DNA"/>
</dbReference>
<evidence type="ECO:0000313" key="1">
    <source>
        <dbReference type="EMBL" id="GAA0913261.1"/>
    </source>
</evidence>
<keyword evidence="2" id="KW-1185">Reference proteome</keyword>
<reference evidence="1 2" key="1">
    <citation type="journal article" date="2019" name="Int. J. Syst. Evol. Microbiol.">
        <title>The Global Catalogue of Microorganisms (GCM) 10K type strain sequencing project: providing services to taxonomists for standard genome sequencing and annotation.</title>
        <authorList>
            <consortium name="The Broad Institute Genomics Platform"/>
            <consortium name="The Broad Institute Genome Sequencing Center for Infectious Disease"/>
            <person name="Wu L."/>
            <person name="Ma J."/>
        </authorList>
    </citation>
    <scope>NUCLEOTIDE SEQUENCE [LARGE SCALE GENOMIC DNA]</scope>
    <source>
        <strain evidence="1 2">JCM 10673</strain>
    </source>
</reference>